<organism evidence="2 3">
    <name type="scientific">Coprinellus micaceus</name>
    <name type="common">Glistening ink-cap mushroom</name>
    <name type="synonym">Coprinus micaceus</name>
    <dbReference type="NCBI Taxonomy" id="71717"/>
    <lineage>
        <taxon>Eukaryota</taxon>
        <taxon>Fungi</taxon>
        <taxon>Dikarya</taxon>
        <taxon>Basidiomycota</taxon>
        <taxon>Agaricomycotina</taxon>
        <taxon>Agaricomycetes</taxon>
        <taxon>Agaricomycetidae</taxon>
        <taxon>Agaricales</taxon>
        <taxon>Agaricineae</taxon>
        <taxon>Psathyrellaceae</taxon>
        <taxon>Coprinellus</taxon>
    </lineage>
</organism>
<dbReference type="Proteomes" id="UP000298030">
    <property type="component" value="Unassembled WGS sequence"/>
</dbReference>
<evidence type="ECO:0000313" key="3">
    <source>
        <dbReference type="Proteomes" id="UP000298030"/>
    </source>
</evidence>
<gene>
    <name evidence="2" type="ORF">FA13DRAFT_1738422</name>
</gene>
<accession>A0A4Y7SU69</accession>
<evidence type="ECO:0000313" key="2">
    <source>
        <dbReference type="EMBL" id="TEB25261.1"/>
    </source>
</evidence>
<dbReference type="AlphaFoldDB" id="A0A4Y7SU69"/>
<evidence type="ECO:0000256" key="1">
    <source>
        <dbReference type="SAM" id="MobiDB-lite"/>
    </source>
</evidence>
<name>A0A4Y7SU69_COPMI</name>
<keyword evidence="3" id="KW-1185">Reference proteome</keyword>
<reference evidence="2 3" key="1">
    <citation type="journal article" date="2019" name="Nat. Ecol. Evol.">
        <title>Megaphylogeny resolves global patterns of mushroom evolution.</title>
        <authorList>
            <person name="Varga T."/>
            <person name="Krizsan K."/>
            <person name="Foldi C."/>
            <person name="Dima B."/>
            <person name="Sanchez-Garcia M."/>
            <person name="Sanchez-Ramirez S."/>
            <person name="Szollosi G.J."/>
            <person name="Szarkandi J.G."/>
            <person name="Papp V."/>
            <person name="Albert L."/>
            <person name="Andreopoulos W."/>
            <person name="Angelini C."/>
            <person name="Antonin V."/>
            <person name="Barry K.W."/>
            <person name="Bougher N.L."/>
            <person name="Buchanan P."/>
            <person name="Buyck B."/>
            <person name="Bense V."/>
            <person name="Catcheside P."/>
            <person name="Chovatia M."/>
            <person name="Cooper J."/>
            <person name="Damon W."/>
            <person name="Desjardin D."/>
            <person name="Finy P."/>
            <person name="Geml J."/>
            <person name="Haridas S."/>
            <person name="Hughes K."/>
            <person name="Justo A."/>
            <person name="Karasinski D."/>
            <person name="Kautmanova I."/>
            <person name="Kiss B."/>
            <person name="Kocsube S."/>
            <person name="Kotiranta H."/>
            <person name="LaButti K.M."/>
            <person name="Lechner B.E."/>
            <person name="Liimatainen K."/>
            <person name="Lipzen A."/>
            <person name="Lukacs Z."/>
            <person name="Mihaltcheva S."/>
            <person name="Morgado L.N."/>
            <person name="Niskanen T."/>
            <person name="Noordeloos M.E."/>
            <person name="Ohm R.A."/>
            <person name="Ortiz-Santana B."/>
            <person name="Ovrebo C."/>
            <person name="Racz N."/>
            <person name="Riley R."/>
            <person name="Savchenko A."/>
            <person name="Shiryaev A."/>
            <person name="Soop K."/>
            <person name="Spirin V."/>
            <person name="Szebenyi C."/>
            <person name="Tomsovsky M."/>
            <person name="Tulloss R.E."/>
            <person name="Uehling J."/>
            <person name="Grigoriev I.V."/>
            <person name="Vagvolgyi C."/>
            <person name="Papp T."/>
            <person name="Martin F.M."/>
            <person name="Miettinen O."/>
            <person name="Hibbett D.S."/>
            <person name="Nagy L.G."/>
        </authorList>
    </citation>
    <scope>NUCLEOTIDE SEQUENCE [LARGE SCALE GENOMIC DNA]</scope>
    <source>
        <strain evidence="2 3">FP101781</strain>
    </source>
</reference>
<sequence length="67" mass="7239">LSDRWGGKTPWQTCVSFPQHDPSRFGDRVHSFGDCGAVVSKGLHPSNGYSVSHASTEAERRASPSIP</sequence>
<protein>
    <submittedName>
        <fullName evidence="2">Uncharacterized protein</fullName>
    </submittedName>
</protein>
<feature type="non-terminal residue" evidence="2">
    <location>
        <position position="1"/>
    </location>
</feature>
<feature type="region of interest" description="Disordered" evidence="1">
    <location>
        <begin position="42"/>
        <end position="67"/>
    </location>
</feature>
<comment type="caution">
    <text evidence="2">The sequence shown here is derived from an EMBL/GenBank/DDBJ whole genome shotgun (WGS) entry which is preliminary data.</text>
</comment>
<dbReference type="EMBL" id="QPFP01000058">
    <property type="protein sequence ID" value="TEB25261.1"/>
    <property type="molecule type" value="Genomic_DNA"/>
</dbReference>
<proteinExistence type="predicted"/>
<feature type="compositionally biased region" description="Basic and acidic residues" evidence="1">
    <location>
        <begin position="56"/>
        <end position="67"/>
    </location>
</feature>